<evidence type="ECO:0000256" key="1">
    <source>
        <dbReference type="SAM" id="MobiDB-lite"/>
    </source>
</evidence>
<dbReference type="EMBL" id="HBKO01010453">
    <property type="protein sequence ID" value="CAE2202559.1"/>
    <property type="molecule type" value="Transcribed_RNA"/>
</dbReference>
<dbReference type="AlphaFoldDB" id="A0A7S4M640"/>
<organism evidence="2">
    <name type="scientific">Prymnesium polylepis</name>
    <dbReference type="NCBI Taxonomy" id="72548"/>
    <lineage>
        <taxon>Eukaryota</taxon>
        <taxon>Haptista</taxon>
        <taxon>Haptophyta</taxon>
        <taxon>Prymnesiophyceae</taxon>
        <taxon>Prymnesiales</taxon>
        <taxon>Prymnesiaceae</taxon>
        <taxon>Prymnesium</taxon>
    </lineage>
</organism>
<gene>
    <name evidence="2" type="ORF">CPOL0286_LOCUS4753</name>
</gene>
<dbReference type="Gene3D" id="3.40.50.11350">
    <property type="match status" value="1"/>
</dbReference>
<evidence type="ECO:0000313" key="2">
    <source>
        <dbReference type="EMBL" id="CAE2202559.1"/>
    </source>
</evidence>
<accession>A0A7S4M640</accession>
<feature type="region of interest" description="Disordered" evidence="1">
    <location>
        <begin position="148"/>
        <end position="167"/>
    </location>
</feature>
<protein>
    <submittedName>
        <fullName evidence="2">Uncharacterized protein</fullName>
    </submittedName>
</protein>
<name>A0A7S4M640_9EUKA</name>
<reference evidence="2" key="1">
    <citation type="submission" date="2021-01" db="EMBL/GenBank/DDBJ databases">
        <authorList>
            <person name="Corre E."/>
            <person name="Pelletier E."/>
            <person name="Niang G."/>
            <person name="Scheremetjew M."/>
            <person name="Finn R."/>
            <person name="Kale V."/>
            <person name="Holt S."/>
            <person name="Cochrane G."/>
            <person name="Meng A."/>
            <person name="Brown T."/>
            <person name="Cohen L."/>
        </authorList>
    </citation>
    <scope>NUCLEOTIDE SEQUENCE</scope>
    <source>
        <strain evidence="2">UIO037</strain>
    </source>
</reference>
<proteinExistence type="predicted"/>
<sequence length="167" mass="19019">MRGTDIKIRDWNGSTALFTPRDYLPLIATYAEKYPQALVYLATDDPILLARIQREFPSHILSRARFRTITRPARGHMSHGHCNAGVNPYQFGLNVMVDIMLLARCDYLLHLSSNIAELAIYLAPHLHERSINLHFSAGHESKWLWRSAHSARQGQRDGTPPKRVHAA</sequence>